<protein>
    <submittedName>
        <fullName evidence="1">2-amino-4-hydroxy-6-hydroxymethyldihydropteridine diphosphokinase</fullName>
        <ecNumber evidence="1">2.7.6.3</ecNumber>
    </submittedName>
</protein>
<accession>A0AC61QKN8</accession>
<gene>
    <name evidence="1" type="primary">folK</name>
    <name evidence="1" type="ORF">E0946_01905</name>
</gene>
<organism evidence="1 2">
    <name type="scientific">Candidatus Syntrophosphaera thermopropionivorans</name>
    <dbReference type="NCBI Taxonomy" id="2593015"/>
    <lineage>
        <taxon>Bacteria</taxon>
        <taxon>Pseudomonadati</taxon>
        <taxon>Candidatus Cloacimonadota</taxon>
        <taxon>Candidatus Cloacimonadia</taxon>
        <taxon>Candidatus Cloacimonadales</taxon>
        <taxon>Candidatus Cloacimonadaceae</taxon>
        <taxon>Candidatus Syntrophosphaera</taxon>
    </lineage>
</organism>
<comment type="caution">
    <text evidence="1">The sequence shown here is derived from an EMBL/GenBank/DDBJ whole genome shotgun (WGS) entry which is preliminary data.</text>
</comment>
<dbReference type="EMBL" id="SMOG01000002">
    <property type="protein sequence ID" value="TDF74205.1"/>
    <property type="molecule type" value="Genomic_DNA"/>
</dbReference>
<evidence type="ECO:0000313" key="2">
    <source>
        <dbReference type="Proteomes" id="UP000294588"/>
    </source>
</evidence>
<name>A0AC61QKN8_9BACT</name>
<keyword evidence="1" id="KW-0808">Transferase</keyword>
<evidence type="ECO:0000313" key="1">
    <source>
        <dbReference type="EMBL" id="TDF74205.1"/>
    </source>
</evidence>
<dbReference type="EC" id="2.7.6.3" evidence="1"/>
<keyword evidence="2" id="KW-1185">Reference proteome</keyword>
<dbReference type="Proteomes" id="UP000294588">
    <property type="component" value="Unassembled WGS sequence"/>
</dbReference>
<reference evidence="1" key="1">
    <citation type="submission" date="2019-03" db="EMBL/GenBank/DDBJ databases">
        <title>Candidatus Syntrophosphaera thermopropionivorans: a novel player in syntrophic propionate oxidation during anaerobic digestion.</title>
        <authorList>
            <person name="Dyksma S."/>
        </authorList>
    </citation>
    <scope>NUCLEOTIDE SEQUENCE</scope>
    <source>
        <strain evidence="1">W5</strain>
    </source>
</reference>
<proteinExistence type="predicted"/>
<sequence>MIAYLCLGSNLNNPETQVQQALQKLREDPNICILKSSPLIQTKPVGNLNQPDFYNQVIEVETSYSSNELLQKALNLENQMGRVRSEHWGPRIIDIDILLYEDEVKHTQDLILPHPEMTKRKFVLELLCSIAPDLIHPVLHKSIANLLKDIEKKED</sequence>